<sequence>MLGVLVAMMGLISLLIQVILQGYEWVTPNLIFNYPSRHPEQAGLWAALIGTLYMMGLTALITVPMGVGAAIYLEEYAPKNWITSFIEINTSNLAGIPSIVYGLLGLSIFVYFLKLERSILAGSLTMSLLILPVLILASREAIKAVPSAHREAAFALGGDKWQVVKMAVLPTAFPGILTGVILALSRAIGEAAPMVAITALVYITFIPVTPMDRFTVMPIQIFNWISRPQDDFRGLAAGGIIVLLILLLSMNSIAVILRNKFQKRSEE</sequence>
<name>A0A381XVT7_9ZZZZ</name>
<dbReference type="InterPro" id="IPR035906">
    <property type="entry name" value="MetI-like_sf"/>
</dbReference>
<evidence type="ECO:0000256" key="8">
    <source>
        <dbReference type="SAM" id="Phobius"/>
    </source>
</evidence>
<feature type="transmembrane region" description="Helical" evidence="8">
    <location>
        <begin position="93"/>
        <end position="112"/>
    </location>
</feature>
<evidence type="ECO:0000256" key="4">
    <source>
        <dbReference type="ARBA" id="ARBA00022475"/>
    </source>
</evidence>
<feature type="transmembrane region" description="Helical" evidence="8">
    <location>
        <begin position="44"/>
        <end position="73"/>
    </location>
</feature>
<dbReference type="EMBL" id="UINC01016408">
    <property type="protein sequence ID" value="SVA68333.1"/>
    <property type="molecule type" value="Genomic_DNA"/>
</dbReference>
<accession>A0A381XVT7</accession>
<organism evidence="10">
    <name type="scientific">marine metagenome</name>
    <dbReference type="NCBI Taxonomy" id="408172"/>
    <lineage>
        <taxon>unclassified sequences</taxon>
        <taxon>metagenomes</taxon>
        <taxon>ecological metagenomes</taxon>
    </lineage>
</organism>
<evidence type="ECO:0000256" key="5">
    <source>
        <dbReference type="ARBA" id="ARBA00022692"/>
    </source>
</evidence>
<dbReference type="InterPro" id="IPR000515">
    <property type="entry name" value="MetI-like"/>
</dbReference>
<feature type="transmembrane region" description="Helical" evidence="8">
    <location>
        <begin position="119"/>
        <end position="137"/>
    </location>
</feature>
<keyword evidence="6 8" id="KW-1133">Transmembrane helix</keyword>
<dbReference type="NCBIfam" id="TIGR00974">
    <property type="entry name" value="3a0107s02c"/>
    <property type="match status" value="1"/>
</dbReference>
<evidence type="ECO:0000256" key="7">
    <source>
        <dbReference type="ARBA" id="ARBA00023136"/>
    </source>
</evidence>
<evidence type="ECO:0000313" key="10">
    <source>
        <dbReference type="EMBL" id="SVA68333.1"/>
    </source>
</evidence>
<dbReference type="InterPro" id="IPR005672">
    <property type="entry name" value="Phosphate_PstA"/>
</dbReference>
<proteinExistence type="inferred from homology"/>
<evidence type="ECO:0000256" key="3">
    <source>
        <dbReference type="ARBA" id="ARBA00022448"/>
    </source>
</evidence>
<reference evidence="10" key="1">
    <citation type="submission" date="2018-05" db="EMBL/GenBank/DDBJ databases">
        <authorList>
            <person name="Lanie J.A."/>
            <person name="Ng W.-L."/>
            <person name="Kazmierczak K.M."/>
            <person name="Andrzejewski T.M."/>
            <person name="Davidsen T.M."/>
            <person name="Wayne K.J."/>
            <person name="Tettelin H."/>
            <person name="Glass J.I."/>
            <person name="Rusch D."/>
            <person name="Podicherti R."/>
            <person name="Tsui H.-C.T."/>
            <person name="Winkler M.E."/>
        </authorList>
    </citation>
    <scope>NUCLEOTIDE SEQUENCE</scope>
</reference>
<feature type="transmembrane region" description="Helical" evidence="8">
    <location>
        <begin position="191"/>
        <end position="208"/>
    </location>
</feature>
<evidence type="ECO:0000256" key="1">
    <source>
        <dbReference type="ARBA" id="ARBA00004651"/>
    </source>
</evidence>
<feature type="transmembrane region" description="Helical" evidence="8">
    <location>
        <begin position="6"/>
        <end position="23"/>
    </location>
</feature>
<dbReference type="GO" id="GO:0035435">
    <property type="term" value="P:phosphate ion transmembrane transport"/>
    <property type="evidence" value="ECO:0007669"/>
    <property type="project" value="InterPro"/>
</dbReference>
<keyword evidence="5 8" id="KW-0812">Transmembrane</keyword>
<comment type="subcellular location">
    <subcellularLocation>
        <location evidence="1">Cell membrane</location>
        <topology evidence="1">Multi-pass membrane protein</topology>
    </subcellularLocation>
</comment>
<dbReference type="PANTHER" id="PTHR43470:SF5">
    <property type="entry name" value="PHOSPHATE TRANSPORT SYSTEM PERMEASE PROTEIN PSTA"/>
    <property type="match status" value="1"/>
</dbReference>
<dbReference type="GO" id="GO:0005315">
    <property type="term" value="F:phosphate transmembrane transporter activity"/>
    <property type="evidence" value="ECO:0007669"/>
    <property type="project" value="InterPro"/>
</dbReference>
<dbReference type="Pfam" id="PF00528">
    <property type="entry name" value="BPD_transp_1"/>
    <property type="match status" value="1"/>
</dbReference>
<protein>
    <recommendedName>
        <fullName evidence="9">ABC transmembrane type-1 domain-containing protein</fullName>
    </recommendedName>
</protein>
<dbReference type="CDD" id="cd06261">
    <property type="entry name" value="TM_PBP2"/>
    <property type="match status" value="1"/>
</dbReference>
<comment type="similarity">
    <text evidence="2">Belongs to the binding-protein-dependent transport system permease family. CysTW subfamily.</text>
</comment>
<feature type="transmembrane region" description="Helical" evidence="8">
    <location>
        <begin position="235"/>
        <end position="257"/>
    </location>
</feature>
<evidence type="ECO:0000256" key="2">
    <source>
        <dbReference type="ARBA" id="ARBA00007069"/>
    </source>
</evidence>
<feature type="domain" description="ABC transmembrane type-1" evidence="9">
    <location>
        <begin position="48"/>
        <end position="254"/>
    </location>
</feature>
<keyword evidence="3" id="KW-0813">Transport</keyword>
<dbReference type="PANTHER" id="PTHR43470">
    <property type="entry name" value="PHOSPHATE TRANSPORT SYSTEM PERMEASE PROTEIN PSTA-RELATED"/>
    <property type="match status" value="1"/>
</dbReference>
<dbReference type="Gene3D" id="1.10.3720.10">
    <property type="entry name" value="MetI-like"/>
    <property type="match status" value="1"/>
</dbReference>
<dbReference type="AlphaFoldDB" id="A0A381XVT7"/>
<feature type="transmembrane region" description="Helical" evidence="8">
    <location>
        <begin position="166"/>
        <end position="184"/>
    </location>
</feature>
<evidence type="ECO:0000256" key="6">
    <source>
        <dbReference type="ARBA" id="ARBA00022989"/>
    </source>
</evidence>
<gene>
    <name evidence="10" type="ORF">METZ01_LOCUS121187</name>
</gene>
<dbReference type="SUPFAM" id="SSF161098">
    <property type="entry name" value="MetI-like"/>
    <property type="match status" value="1"/>
</dbReference>
<evidence type="ECO:0000259" key="9">
    <source>
        <dbReference type="PROSITE" id="PS50928"/>
    </source>
</evidence>
<dbReference type="PROSITE" id="PS50928">
    <property type="entry name" value="ABC_TM1"/>
    <property type="match status" value="1"/>
</dbReference>
<keyword evidence="4" id="KW-1003">Cell membrane</keyword>
<keyword evidence="7 8" id="KW-0472">Membrane</keyword>
<dbReference type="GO" id="GO:0005886">
    <property type="term" value="C:plasma membrane"/>
    <property type="evidence" value="ECO:0007669"/>
    <property type="project" value="UniProtKB-SubCell"/>
</dbReference>